<evidence type="ECO:0000313" key="3">
    <source>
        <dbReference type="Proteomes" id="UP000615455"/>
    </source>
</evidence>
<feature type="domain" description="DUF7695" evidence="1">
    <location>
        <begin position="4"/>
        <end position="27"/>
    </location>
</feature>
<evidence type="ECO:0000313" key="2">
    <source>
        <dbReference type="EMBL" id="GFZ93898.1"/>
    </source>
</evidence>
<organism evidence="2 3">
    <name type="scientific">Paenibacillus marchantiophytorum</name>
    <dbReference type="NCBI Taxonomy" id="1619310"/>
    <lineage>
        <taxon>Bacteria</taxon>
        <taxon>Bacillati</taxon>
        <taxon>Bacillota</taxon>
        <taxon>Bacilli</taxon>
        <taxon>Bacillales</taxon>
        <taxon>Paenibacillaceae</taxon>
        <taxon>Paenibacillus</taxon>
    </lineage>
</organism>
<proteinExistence type="predicted"/>
<dbReference type="Pfam" id="PF24749">
    <property type="entry name" value="DUF7695"/>
    <property type="match status" value="1"/>
</dbReference>
<keyword evidence="3" id="KW-1185">Reference proteome</keyword>
<name>A0ABQ1EZQ2_9BACL</name>
<sequence length="44" mass="5021">MILIVKNAVRCLSCDDIVESKTRYDMIYSHVVVGTFLLMADMII</sequence>
<protein>
    <recommendedName>
        <fullName evidence="1">DUF7695 domain-containing protein</fullName>
    </recommendedName>
</protein>
<dbReference type="InterPro" id="IPR056112">
    <property type="entry name" value="DUF7695"/>
</dbReference>
<reference evidence="3" key="1">
    <citation type="journal article" date="2019" name="Int. J. Syst. Evol. Microbiol.">
        <title>The Global Catalogue of Microorganisms (GCM) 10K type strain sequencing project: providing services to taxonomists for standard genome sequencing and annotation.</title>
        <authorList>
            <consortium name="The Broad Institute Genomics Platform"/>
            <consortium name="The Broad Institute Genome Sequencing Center for Infectious Disease"/>
            <person name="Wu L."/>
            <person name="Ma J."/>
        </authorList>
    </citation>
    <scope>NUCLEOTIDE SEQUENCE [LARGE SCALE GENOMIC DNA]</scope>
    <source>
        <strain evidence="3">CGMCC 1.15043</strain>
    </source>
</reference>
<comment type="caution">
    <text evidence="2">The sequence shown here is derived from an EMBL/GenBank/DDBJ whole genome shotgun (WGS) entry which is preliminary data.</text>
</comment>
<dbReference type="EMBL" id="BMHE01000027">
    <property type="protein sequence ID" value="GFZ93898.1"/>
    <property type="molecule type" value="Genomic_DNA"/>
</dbReference>
<gene>
    <name evidence="2" type="ORF">GCM10008018_45450</name>
</gene>
<dbReference type="Proteomes" id="UP000615455">
    <property type="component" value="Unassembled WGS sequence"/>
</dbReference>
<accession>A0ABQ1EZQ2</accession>
<evidence type="ECO:0000259" key="1">
    <source>
        <dbReference type="Pfam" id="PF24749"/>
    </source>
</evidence>